<reference evidence="6 7" key="1">
    <citation type="submission" date="2021-03" db="EMBL/GenBank/DDBJ databases">
        <authorList>
            <person name="Gilmore M.S."/>
            <person name="Schwartzman J."/>
            <person name="Van Tyne D."/>
            <person name="Martin M."/>
            <person name="Earl A.M."/>
            <person name="Manson A.L."/>
            <person name="Straub T."/>
            <person name="Salamzade R."/>
            <person name="Saavedra J."/>
            <person name="Lebreton F."/>
            <person name="Prichula J."/>
            <person name="Schaufler K."/>
            <person name="Gaca A."/>
            <person name="Sgardioli B."/>
            <person name="Wagenaar J."/>
            <person name="Strong T."/>
        </authorList>
    </citation>
    <scope>NUCLEOTIDE SEQUENCE [LARGE SCALE GENOMIC DNA]</scope>
    <source>
        <strain evidence="6 7">665A</strain>
    </source>
</reference>
<dbReference type="PROSITE" id="PS50893">
    <property type="entry name" value="ABC_TRANSPORTER_2"/>
    <property type="match status" value="1"/>
</dbReference>
<dbReference type="SMART" id="SM00382">
    <property type="entry name" value="AAA"/>
    <property type="match status" value="1"/>
</dbReference>
<dbReference type="Gene3D" id="3.40.50.300">
    <property type="entry name" value="P-loop containing nucleotide triphosphate hydrolases"/>
    <property type="match status" value="1"/>
</dbReference>
<name>A0ABV0EXH4_9ENTE</name>
<dbReference type="CDD" id="cd03255">
    <property type="entry name" value="ABC_MJ0796_LolCDE_FtsE"/>
    <property type="match status" value="1"/>
</dbReference>
<dbReference type="Proteomes" id="UP000664357">
    <property type="component" value="Unassembled WGS sequence"/>
</dbReference>
<evidence type="ECO:0000256" key="1">
    <source>
        <dbReference type="ARBA" id="ARBA00005417"/>
    </source>
</evidence>
<dbReference type="Pfam" id="PF00005">
    <property type="entry name" value="ABC_tran"/>
    <property type="match status" value="1"/>
</dbReference>
<gene>
    <name evidence="6" type="ORF">JZO67_004464</name>
</gene>
<accession>A0ABV0EXH4</accession>
<dbReference type="InterPro" id="IPR017871">
    <property type="entry name" value="ABC_transporter-like_CS"/>
</dbReference>
<sequence length="248" mass="27080">MENILTGTKIEKSFGDDPKVTILDKVDIEIKQGDFVAIMGPSGCGKTTLLFALSGTDTIDQGSIECEGIRLTGMKERRLADLRREKFGFIFQQPTMLKNLNLLDNILLPVLQNSQKNKADNLSRAKALMQKTGIIELAERETTKVSGGQLQRAGICRALMSQPAILFADEPTGALNSKAAEEIMTLLTTINQEGTAVLLVTHDAKVAAKAKRVLFMKDGKIMTELNIDSSLEEERVEQVLSAMKANGV</sequence>
<evidence type="ECO:0000259" key="5">
    <source>
        <dbReference type="PROSITE" id="PS50893"/>
    </source>
</evidence>
<evidence type="ECO:0000313" key="7">
    <source>
        <dbReference type="Proteomes" id="UP000664357"/>
    </source>
</evidence>
<reference evidence="6 7" key="2">
    <citation type="submission" date="2024-02" db="EMBL/GenBank/DDBJ databases">
        <title>The Genome Sequence of Enterococcus sp. DIV0159.</title>
        <authorList>
            <person name="Earl A."/>
            <person name="Manson A."/>
            <person name="Gilmore M."/>
            <person name="Sanders J."/>
            <person name="Shea T."/>
            <person name="Howe W."/>
            <person name="Livny J."/>
            <person name="Cuomo C."/>
            <person name="Neafsey D."/>
            <person name="Birren B."/>
        </authorList>
    </citation>
    <scope>NUCLEOTIDE SEQUENCE [LARGE SCALE GENOMIC DNA]</scope>
    <source>
        <strain evidence="6 7">665A</strain>
    </source>
</reference>
<dbReference type="EMBL" id="JAFREL020000004">
    <property type="protein sequence ID" value="MEO1772482.1"/>
    <property type="molecule type" value="Genomic_DNA"/>
</dbReference>
<dbReference type="PROSITE" id="PS00211">
    <property type="entry name" value="ABC_TRANSPORTER_1"/>
    <property type="match status" value="1"/>
</dbReference>
<dbReference type="PANTHER" id="PTHR42798">
    <property type="entry name" value="LIPOPROTEIN-RELEASING SYSTEM ATP-BINDING PROTEIN LOLD"/>
    <property type="match status" value="1"/>
</dbReference>
<dbReference type="InterPro" id="IPR027417">
    <property type="entry name" value="P-loop_NTPase"/>
</dbReference>
<keyword evidence="2" id="KW-0813">Transport</keyword>
<dbReference type="InterPro" id="IPR003439">
    <property type="entry name" value="ABC_transporter-like_ATP-bd"/>
</dbReference>
<comment type="similarity">
    <text evidence="1">Belongs to the ABC transporter superfamily.</text>
</comment>
<feature type="domain" description="ABC transporter" evidence="5">
    <location>
        <begin position="5"/>
        <end position="243"/>
    </location>
</feature>
<comment type="caution">
    <text evidence="6">The sequence shown here is derived from an EMBL/GenBank/DDBJ whole genome shotgun (WGS) entry which is preliminary data.</text>
</comment>
<evidence type="ECO:0000256" key="4">
    <source>
        <dbReference type="ARBA" id="ARBA00022840"/>
    </source>
</evidence>
<dbReference type="PANTHER" id="PTHR42798:SF7">
    <property type="entry name" value="ALPHA-D-RIBOSE 1-METHYLPHOSPHONATE 5-TRIPHOSPHATE SYNTHASE SUBUNIT PHNL"/>
    <property type="match status" value="1"/>
</dbReference>
<evidence type="ECO:0000313" key="6">
    <source>
        <dbReference type="EMBL" id="MEO1772482.1"/>
    </source>
</evidence>
<evidence type="ECO:0000256" key="3">
    <source>
        <dbReference type="ARBA" id="ARBA00022741"/>
    </source>
</evidence>
<dbReference type="SUPFAM" id="SSF52540">
    <property type="entry name" value="P-loop containing nucleoside triphosphate hydrolases"/>
    <property type="match status" value="1"/>
</dbReference>
<protein>
    <recommendedName>
        <fullName evidence="5">ABC transporter domain-containing protein</fullName>
    </recommendedName>
</protein>
<dbReference type="RefSeq" id="WP_207704007.1">
    <property type="nucleotide sequence ID" value="NZ_JAFREL020000004.1"/>
</dbReference>
<proteinExistence type="inferred from homology"/>
<organism evidence="6 7">
    <name type="scientific">Candidatus Enterococcus ferrettii</name>
    <dbReference type="NCBI Taxonomy" id="2815324"/>
    <lineage>
        <taxon>Bacteria</taxon>
        <taxon>Bacillati</taxon>
        <taxon>Bacillota</taxon>
        <taxon>Bacilli</taxon>
        <taxon>Lactobacillales</taxon>
        <taxon>Enterococcaceae</taxon>
        <taxon>Enterococcus</taxon>
    </lineage>
</organism>
<evidence type="ECO:0000256" key="2">
    <source>
        <dbReference type="ARBA" id="ARBA00022448"/>
    </source>
</evidence>
<keyword evidence="7" id="KW-1185">Reference proteome</keyword>
<dbReference type="InterPro" id="IPR017911">
    <property type="entry name" value="MacB-like_ATP-bd"/>
</dbReference>
<keyword evidence="4" id="KW-0067">ATP-binding</keyword>
<keyword evidence="3" id="KW-0547">Nucleotide-binding</keyword>
<dbReference type="InterPro" id="IPR003593">
    <property type="entry name" value="AAA+_ATPase"/>
</dbReference>